<dbReference type="InterPro" id="IPR009057">
    <property type="entry name" value="Homeodomain-like_sf"/>
</dbReference>
<gene>
    <name evidence="8" type="ORF">KCG34_10780</name>
</gene>
<dbReference type="Pfam" id="PF00440">
    <property type="entry name" value="TetR_N"/>
    <property type="match status" value="1"/>
</dbReference>
<protein>
    <submittedName>
        <fullName evidence="8">TetR/AcrR family transcriptional regulator</fullName>
    </submittedName>
</protein>
<proteinExistence type="predicted"/>
<dbReference type="PANTHER" id="PTHR30055">
    <property type="entry name" value="HTH-TYPE TRANSCRIPTIONAL REGULATOR RUTR"/>
    <property type="match status" value="1"/>
</dbReference>
<dbReference type="SUPFAM" id="SSF46689">
    <property type="entry name" value="Homeodomain-like"/>
    <property type="match status" value="1"/>
</dbReference>
<name>A0A975G3U7_9CAUL</name>
<keyword evidence="9" id="KW-1185">Reference proteome</keyword>
<evidence type="ECO:0000313" key="9">
    <source>
        <dbReference type="Proteomes" id="UP000676409"/>
    </source>
</evidence>
<dbReference type="InterPro" id="IPR050109">
    <property type="entry name" value="HTH-type_TetR-like_transc_reg"/>
</dbReference>
<evidence type="ECO:0000256" key="5">
    <source>
        <dbReference type="PROSITE-ProRule" id="PRU00335"/>
    </source>
</evidence>
<dbReference type="InterPro" id="IPR039538">
    <property type="entry name" value="BetI_C"/>
</dbReference>
<dbReference type="PANTHER" id="PTHR30055:SF234">
    <property type="entry name" value="HTH-TYPE TRANSCRIPTIONAL REGULATOR BETI"/>
    <property type="match status" value="1"/>
</dbReference>
<dbReference type="InterPro" id="IPR036271">
    <property type="entry name" value="Tet_transcr_reg_TetR-rel_C_sf"/>
</dbReference>
<feature type="DNA-binding region" description="H-T-H motif" evidence="5">
    <location>
        <begin position="55"/>
        <end position="74"/>
    </location>
</feature>
<reference evidence="8" key="1">
    <citation type="submission" date="2021-04" db="EMBL/GenBank/DDBJ databases">
        <title>The complete genome sequence of Caulobacter sp. S6.</title>
        <authorList>
            <person name="Tang Y."/>
            <person name="Ouyang W."/>
            <person name="Liu Q."/>
            <person name="Huang B."/>
            <person name="Guo Z."/>
            <person name="Lei P."/>
        </authorList>
    </citation>
    <scope>NUCLEOTIDE SEQUENCE</scope>
    <source>
        <strain evidence="8">S6</strain>
    </source>
</reference>
<keyword evidence="2" id="KW-0805">Transcription regulation</keyword>
<evidence type="ECO:0000256" key="2">
    <source>
        <dbReference type="ARBA" id="ARBA00023015"/>
    </source>
</evidence>
<dbReference type="PRINTS" id="PR00455">
    <property type="entry name" value="HTHTETR"/>
</dbReference>
<dbReference type="EMBL" id="CP073078">
    <property type="protein sequence ID" value="QUD90304.1"/>
    <property type="molecule type" value="Genomic_DNA"/>
</dbReference>
<evidence type="ECO:0000313" key="8">
    <source>
        <dbReference type="EMBL" id="QUD90304.1"/>
    </source>
</evidence>
<feature type="domain" description="HTH tetR-type" evidence="7">
    <location>
        <begin position="32"/>
        <end position="92"/>
    </location>
</feature>
<dbReference type="Proteomes" id="UP000676409">
    <property type="component" value="Chromosome"/>
</dbReference>
<evidence type="ECO:0000256" key="3">
    <source>
        <dbReference type="ARBA" id="ARBA00023125"/>
    </source>
</evidence>
<sequence>MADDSIGKAGPIRRARKGGGQGAAPVSAGERGATIDRILDSAEAVLMQHGYAGFTTRRVAEAAAIAPGNLSYHFPSKLELLRALIERLVSRYSDRLRAALEDSPLAPGTDLGAMLRWLMLDAVADDTVRVYRELWAMSLHDEVVREAVDDLYDEIMDNIATALQRACPSADPVAVRDLVQFVALLSEGTTVLYGTRGERAVPLERMIDLAVSMIGVVVPELASDAAG</sequence>
<dbReference type="GO" id="GO:0000976">
    <property type="term" value="F:transcription cis-regulatory region binding"/>
    <property type="evidence" value="ECO:0007669"/>
    <property type="project" value="TreeGrafter"/>
</dbReference>
<feature type="region of interest" description="Disordered" evidence="6">
    <location>
        <begin position="1"/>
        <end position="29"/>
    </location>
</feature>
<evidence type="ECO:0000256" key="1">
    <source>
        <dbReference type="ARBA" id="ARBA00022491"/>
    </source>
</evidence>
<keyword evidence="4" id="KW-0804">Transcription</keyword>
<dbReference type="InterPro" id="IPR001647">
    <property type="entry name" value="HTH_TetR"/>
</dbReference>
<evidence type="ECO:0000256" key="6">
    <source>
        <dbReference type="SAM" id="MobiDB-lite"/>
    </source>
</evidence>
<dbReference type="AlphaFoldDB" id="A0A975G3U7"/>
<dbReference type="PROSITE" id="PS50977">
    <property type="entry name" value="HTH_TETR_2"/>
    <property type="match status" value="1"/>
</dbReference>
<dbReference type="Pfam" id="PF13977">
    <property type="entry name" value="TetR_C_6"/>
    <property type="match status" value="1"/>
</dbReference>
<accession>A0A975G3U7</accession>
<keyword evidence="1" id="KW-0678">Repressor</keyword>
<keyword evidence="3 5" id="KW-0238">DNA-binding</keyword>
<organism evidence="8 9">
    <name type="scientific">Phenylobacterium montanum</name>
    <dbReference type="NCBI Taxonomy" id="2823693"/>
    <lineage>
        <taxon>Bacteria</taxon>
        <taxon>Pseudomonadati</taxon>
        <taxon>Pseudomonadota</taxon>
        <taxon>Alphaproteobacteria</taxon>
        <taxon>Caulobacterales</taxon>
        <taxon>Caulobacteraceae</taxon>
        <taxon>Phenylobacterium</taxon>
    </lineage>
</organism>
<dbReference type="GO" id="GO:0003700">
    <property type="term" value="F:DNA-binding transcription factor activity"/>
    <property type="evidence" value="ECO:0007669"/>
    <property type="project" value="TreeGrafter"/>
</dbReference>
<dbReference type="SUPFAM" id="SSF48498">
    <property type="entry name" value="Tetracyclin repressor-like, C-terminal domain"/>
    <property type="match status" value="1"/>
</dbReference>
<dbReference type="Gene3D" id="1.10.357.10">
    <property type="entry name" value="Tetracycline Repressor, domain 2"/>
    <property type="match status" value="1"/>
</dbReference>
<dbReference type="RefSeq" id="WP_211940355.1">
    <property type="nucleotide sequence ID" value="NZ_CP073078.1"/>
</dbReference>
<dbReference type="KEGG" id="caul:KCG34_10780"/>
<dbReference type="InterPro" id="IPR023772">
    <property type="entry name" value="DNA-bd_HTH_TetR-type_CS"/>
</dbReference>
<dbReference type="PROSITE" id="PS01081">
    <property type="entry name" value="HTH_TETR_1"/>
    <property type="match status" value="1"/>
</dbReference>
<evidence type="ECO:0000259" key="7">
    <source>
        <dbReference type="PROSITE" id="PS50977"/>
    </source>
</evidence>
<evidence type="ECO:0000256" key="4">
    <source>
        <dbReference type="ARBA" id="ARBA00023163"/>
    </source>
</evidence>